<dbReference type="PhylomeDB" id="A0A0G4EFN5"/>
<dbReference type="AlphaFoldDB" id="A0A0G4EFN5"/>
<dbReference type="InParanoid" id="A0A0G4EFN5"/>
<sequence length="255" mass="27365">MFTGSAEGFDLFPGIGDITDLIFSPPLIGSSVNNPDIGNLNYDLFYVELEQENLPGACLFNALGAVRNPNPSVDTVEECLEDCAAKESNSRCLGVQFSGSDDPGEFENVCLFSIGSLTESDVTAIACFKRNITDDDPALATEDDEFIEVGLGECRDDDGNILIEAIDPTDDLKVGSKDECDEACLTGDPRIFPAGFDFEGQTCLGYEFASIGSIFGACEFIFSATPNTSAPTSCFSKNLVIQAIDTTNKIQFLTR</sequence>
<organism evidence="1 2">
    <name type="scientific">Vitrella brassicaformis (strain CCMP3155)</name>
    <dbReference type="NCBI Taxonomy" id="1169540"/>
    <lineage>
        <taxon>Eukaryota</taxon>
        <taxon>Sar</taxon>
        <taxon>Alveolata</taxon>
        <taxon>Colpodellida</taxon>
        <taxon>Vitrellaceae</taxon>
        <taxon>Vitrella</taxon>
    </lineage>
</organism>
<keyword evidence="2" id="KW-1185">Reference proteome</keyword>
<reference evidence="1 2" key="1">
    <citation type="submission" date="2014-11" db="EMBL/GenBank/DDBJ databases">
        <authorList>
            <person name="Zhu J."/>
            <person name="Qi W."/>
            <person name="Song R."/>
        </authorList>
    </citation>
    <scope>NUCLEOTIDE SEQUENCE [LARGE SCALE GENOMIC DNA]</scope>
</reference>
<dbReference type="VEuPathDB" id="CryptoDB:Vbra_7273"/>
<evidence type="ECO:0000313" key="1">
    <source>
        <dbReference type="EMBL" id="CEL94547.1"/>
    </source>
</evidence>
<proteinExistence type="predicted"/>
<dbReference type="Proteomes" id="UP000041254">
    <property type="component" value="Unassembled WGS sequence"/>
</dbReference>
<evidence type="ECO:0000313" key="2">
    <source>
        <dbReference type="Proteomes" id="UP000041254"/>
    </source>
</evidence>
<name>A0A0G4EFN5_VITBC</name>
<gene>
    <name evidence="1" type="ORF">Vbra_7273</name>
</gene>
<protein>
    <submittedName>
        <fullName evidence="1">Uncharacterized protein</fullName>
    </submittedName>
</protein>
<accession>A0A0G4EFN5</accession>
<dbReference type="EMBL" id="CDMY01000221">
    <property type="protein sequence ID" value="CEL94547.1"/>
    <property type="molecule type" value="Genomic_DNA"/>
</dbReference>